<name>A0A857JRS3_9ALTE</name>
<gene>
    <name evidence="1" type="ORF">FX988_04181</name>
</gene>
<dbReference type="RefSeq" id="WP_302849966.1">
    <property type="nucleotide sequence ID" value="NZ_CP047656.1"/>
</dbReference>
<dbReference type="EMBL" id="CP047656">
    <property type="protein sequence ID" value="QHJ13900.1"/>
    <property type="molecule type" value="Genomic_DNA"/>
</dbReference>
<dbReference type="Proteomes" id="UP000464524">
    <property type="component" value="Chromosome"/>
</dbReference>
<proteinExistence type="predicted"/>
<protein>
    <submittedName>
        <fullName evidence="1">Uncharacterized protein</fullName>
    </submittedName>
</protein>
<keyword evidence="2" id="KW-1185">Reference proteome</keyword>
<reference evidence="1 2" key="1">
    <citation type="submission" date="2019-12" db="EMBL/GenBank/DDBJ databases">
        <title>Genome sequencing and assembly of endphytes of Porphyra tenera.</title>
        <authorList>
            <person name="Park J.M."/>
            <person name="Shin R."/>
            <person name="Jo S.H."/>
        </authorList>
    </citation>
    <scope>NUCLEOTIDE SEQUENCE [LARGE SCALE GENOMIC DNA]</scope>
    <source>
        <strain evidence="1 2">GPM4</strain>
    </source>
</reference>
<organism evidence="1 2">
    <name type="scientific">Paraglaciecola mesophila</name>
    <dbReference type="NCBI Taxonomy" id="197222"/>
    <lineage>
        <taxon>Bacteria</taxon>
        <taxon>Pseudomonadati</taxon>
        <taxon>Pseudomonadota</taxon>
        <taxon>Gammaproteobacteria</taxon>
        <taxon>Alteromonadales</taxon>
        <taxon>Alteromonadaceae</taxon>
        <taxon>Paraglaciecola</taxon>
    </lineage>
</organism>
<dbReference type="AlphaFoldDB" id="A0A857JRS3"/>
<evidence type="ECO:0000313" key="2">
    <source>
        <dbReference type="Proteomes" id="UP000464524"/>
    </source>
</evidence>
<evidence type="ECO:0000313" key="1">
    <source>
        <dbReference type="EMBL" id="QHJ13900.1"/>
    </source>
</evidence>
<sequence>MKHNSHNIGHFMGLETAIANGEAQTVGDTVADQKSLKLRKVI</sequence>
<dbReference type="KEGG" id="pmes:FX988_04181"/>
<accession>A0A857JRS3</accession>